<dbReference type="EMBL" id="ACXX02000008">
    <property type="protein sequence ID" value="EGD47378.1"/>
    <property type="molecule type" value="Genomic_DNA"/>
</dbReference>
<reference evidence="4" key="1">
    <citation type="submission" date="2009-07" db="EMBL/GenBank/DDBJ databases">
        <authorList>
            <consortium name="US DOE Joint Genome Institute (JGI-PGF)"/>
            <person name="Lucas S."/>
            <person name="Copeland A."/>
            <person name="Lapidus A."/>
            <person name="Glavina del Rio T."/>
            <person name="Tice H."/>
            <person name="Bruce D."/>
            <person name="Goodwin L."/>
            <person name="Pitluck S."/>
            <person name="Larimer F."/>
            <person name="Land M.L."/>
            <person name="Mouttaki H."/>
            <person name="He Z."/>
            <person name="Zhou J."/>
            <person name="Hemme C.L."/>
        </authorList>
    </citation>
    <scope>NUCLEOTIDE SEQUENCE</scope>
    <source>
        <strain evidence="4">DSM 2782</strain>
    </source>
</reference>
<accession>F1TDT2</accession>
<proteinExistence type="predicted"/>
<dbReference type="InterPro" id="IPR001119">
    <property type="entry name" value="SLH_dom"/>
</dbReference>
<keyword evidence="5" id="KW-1185">Reference proteome</keyword>
<dbReference type="eggNOG" id="COG1657">
    <property type="taxonomic scope" value="Bacteria"/>
</dbReference>
<keyword evidence="1" id="KW-0677">Repeat</keyword>
<dbReference type="Proteomes" id="UP000003860">
    <property type="component" value="Unassembled WGS sequence"/>
</dbReference>
<dbReference type="RefSeq" id="WP_004619814.1">
    <property type="nucleotide sequence ID" value="NZ_ACXX02000008.1"/>
</dbReference>
<dbReference type="PROSITE" id="PS51272">
    <property type="entry name" value="SLH"/>
    <property type="match status" value="1"/>
</dbReference>
<dbReference type="Pfam" id="PF00395">
    <property type="entry name" value="SLH"/>
    <property type="match status" value="1"/>
</dbReference>
<evidence type="ECO:0000256" key="2">
    <source>
        <dbReference type="SAM" id="SignalP"/>
    </source>
</evidence>
<evidence type="ECO:0000313" key="5">
    <source>
        <dbReference type="Proteomes" id="UP000003860"/>
    </source>
</evidence>
<feature type="chain" id="PRO_5003276281" evidence="2">
    <location>
        <begin position="40"/>
        <end position="536"/>
    </location>
</feature>
<dbReference type="OrthoDB" id="2985276at2"/>
<comment type="caution">
    <text evidence="4">The sequence shown here is derived from an EMBL/GenBank/DDBJ whole genome shotgun (WGS) entry which is preliminary data.</text>
</comment>
<keyword evidence="2" id="KW-0732">Signal</keyword>
<evidence type="ECO:0000259" key="3">
    <source>
        <dbReference type="PROSITE" id="PS51272"/>
    </source>
</evidence>
<evidence type="ECO:0000313" key="4">
    <source>
        <dbReference type="EMBL" id="EGD47378.1"/>
    </source>
</evidence>
<dbReference type="AlphaFoldDB" id="F1TDT2"/>
<reference evidence="4" key="2">
    <citation type="submission" date="2011-01" db="EMBL/GenBank/DDBJ databases">
        <title>The Non-contiguous Finished genome of Clostridium papyrosolvens.</title>
        <authorList>
            <person name="Lucas S."/>
            <person name="Copeland A."/>
            <person name="Lapidus A."/>
            <person name="Cheng J.-F."/>
            <person name="Goodwin L."/>
            <person name="Pitluck S."/>
            <person name="Misra M."/>
            <person name="Chertkov O."/>
            <person name="Detter J.C."/>
            <person name="Han C."/>
            <person name="Tapia R."/>
            <person name="Land M."/>
            <person name="Hauser L."/>
            <person name="Kyrpides N."/>
            <person name="Ivanova N."/>
            <person name="Pagani I."/>
            <person name="Mouttaki H."/>
            <person name="He Z."/>
            <person name="Zhou J."/>
            <person name="Hemme C.L."/>
            <person name="Woyke T."/>
        </authorList>
    </citation>
    <scope>NUCLEOTIDE SEQUENCE [LARGE SCALE GENOMIC DNA]</scope>
    <source>
        <strain evidence="4">DSM 2782</strain>
    </source>
</reference>
<evidence type="ECO:0000256" key="1">
    <source>
        <dbReference type="ARBA" id="ARBA00022737"/>
    </source>
</evidence>
<feature type="domain" description="SLH" evidence="3">
    <location>
        <begin position="401"/>
        <end position="462"/>
    </location>
</feature>
<dbReference type="STRING" id="588581.Cpap_1961"/>
<sequence>MRNILYKRNNKYSILTKTAGFVLSAALTIGMAAPGTAYALRGDSGYEGGISSGENPNVTVTSTSSKISYQYQEPFFLTGVPIVLTGTMTIKKSLKADTKTGVQTLTTTYDYSVPNANNNSLDRNIVMTTTITPRANGQKTETTKLTSASETLKLNGTSYFISKSNPNDYMISKAITNDYQPAVSYFAGTLIGKKTYHVGNSKSADIIVVDSTCNTVGYDEYWSTAETQTIKQTITSRKAGQSAIVLGNANIDISTTTTKQLKYYENQPEQISFEGGYYKTQYNENVLKYTANLKELDKSGAPTSKTVTYTKSLKLESFPFNDPLVAPNLKKIKGHPAEDSMAIMFGLEAYKDIDSFNPQEYISRGQFIDAFTKIAPAVPLDPVFKPKTTRTTSYSRKKTPVVLLFKDVPEKSKYYSSINDAANRGMVTTGGNFRPDSKITMAEVVTIIINSLGLKGLAPNPSPVTSFKDNDKIPGYARASMYVAEKIGLIQEDSKGYIYPYAKITQANAARIMKTYIDYMNSGIREEYMERIISYK</sequence>
<protein>
    <submittedName>
        <fullName evidence="4">S-layer domain-containing protein</fullName>
    </submittedName>
</protein>
<gene>
    <name evidence="4" type="ORF">Cpap_1961</name>
</gene>
<feature type="signal peptide" evidence="2">
    <location>
        <begin position="1"/>
        <end position="39"/>
    </location>
</feature>
<organism evidence="4 5">
    <name type="scientific">Ruminiclostridium papyrosolvens DSM 2782</name>
    <dbReference type="NCBI Taxonomy" id="588581"/>
    <lineage>
        <taxon>Bacteria</taxon>
        <taxon>Bacillati</taxon>
        <taxon>Bacillota</taxon>
        <taxon>Clostridia</taxon>
        <taxon>Eubacteriales</taxon>
        <taxon>Oscillospiraceae</taxon>
        <taxon>Ruminiclostridium</taxon>
    </lineage>
</organism>
<name>F1TDT2_9FIRM</name>